<reference evidence="1 2" key="1">
    <citation type="submission" date="2018-05" db="EMBL/GenBank/DDBJ databases">
        <title>Genomic Encyclopedia of Type Strains, Phase IV (KMG-IV): sequencing the most valuable type-strain genomes for metagenomic binning, comparative biology and taxonomic classification.</title>
        <authorList>
            <person name="Goeker M."/>
        </authorList>
    </citation>
    <scope>NUCLEOTIDE SEQUENCE [LARGE SCALE GENOMIC DNA]</scope>
    <source>
        <strain evidence="1 2">DSM 100333</strain>
    </source>
</reference>
<gene>
    <name evidence="1" type="ORF">C7379_11912</name>
</gene>
<evidence type="ECO:0000313" key="1">
    <source>
        <dbReference type="EMBL" id="PVX49753.1"/>
    </source>
</evidence>
<organism evidence="1 2">
    <name type="scientific">Hallella colorans</name>
    <dbReference type="NCBI Taxonomy" id="1703337"/>
    <lineage>
        <taxon>Bacteria</taxon>
        <taxon>Pseudomonadati</taxon>
        <taxon>Bacteroidota</taxon>
        <taxon>Bacteroidia</taxon>
        <taxon>Bacteroidales</taxon>
        <taxon>Prevotellaceae</taxon>
        <taxon>Hallella</taxon>
    </lineage>
</organism>
<evidence type="ECO:0000313" key="2">
    <source>
        <dbReference type="Proteomes" id="UP000245870"/>
    </source>
</evidence>
<dbReference type="Proteomes" id="UP000245870">
    <property type="component" value="Unassembled WGS sequence"/>
</dbReference>
<keyword evidence="2" id="KW-1185">Reference proteome</keyword>
<dbReference type="AlphaFoldDB" id="A0A2U0U1C1"/>
<sequence length="96" mass="11130">MRPLMVEVGKKMKREPHRLAIDFDHVAAVLSKHHINLNAASLRKLRDVLMGKRKLSNDTLDRLALLAGFQDWRDLRDAIHGDTDASINYEDDREKR</sequence>
<dbReference type="EMBL" id="QENY01000019">
    <property type="protein sequence ID" value="PVX49753.1"/>
    <property type="molecule type" value="Genomic_DNA"/>
</dbReference>
<name>A0A2U0U1C1_9BACT</name>
<proteinExistence type="predicted"/>
<protein>
    <submittedName>
        <fullName evidence="1">Uncharacterized protein</fullName>
    </submittedName>
</protein>
<comment type="caution">
    <text evidence="1">The sequence shown here is derived from an EMBL/GenBank/DDBJ whole genome shotgun (WGS) entry which is preliminary data.</text>
</comment>
<accession>A0A2U0U1C1</accession>